<dbReference type="GO" id="GO:0005524">
    <property type="term" value="F:ATP binding"/>
    <property type="evidence" value="ECO:0007669"/>
    <property type="project" value="UniProtKB-KW"/>
</dbReference>
<dbReference type="GeneID" id="115958604"/>
<feature type="coiled-coil region" evidence="5">
    <location>
        <begin position="128"/>
        <end position="155"/>
    </location>
</feature>
<keyword evidence="3" id="KW-0611">Plant defense</keyword>
<keyword evidence="5" id="KW-0175">Coiled coil</keyword>
<keyword evidence="9" id="KW-1185">Reference proteome</keyword>
<dbReference type="Gene3D" id="3.40.50.300">
    <property type="entry name" value="P-loop containing nucleotide triphosphate hydrolases"/>
    <property type="match status" value="1"/>
</dbReference>
<dbReference type="PANTHER" id="PTHR36766">
    <property type="entry name" value="PLANT BROAD-SPECTRUM MILDEW RESISTANCE PROTEIN RPW8"/>
    <property type="match status" value="1"/>
</dbReference>
<dbReference type="OrthoDB" id="5279713at2759"/>
<dbReference type="InterPro" id="IPR041118">
    <property type="entry name" value="Rx_N"/>
</dbReference>
<organism evidence="8 9">
    <name type="scientific">Quercus lobata</name>
    <name type="common">Valley oak</name>
    <dbReference type="NCBI Taxonomy" id="97700"/>
    <lineage>
        <taxon>Eukaryota</taxon>
        <taxon>Viridiplantae</taxon>
        <taxon>Streptophyta</taxon>
        <taxon>Embryophyta</taxon>
        <taxon>Tracheophyta</taxon>
        <taxon>Spermatophyta</taxon>
        <taxon>Magnoliopsida</taxon>
        <taxon>eudicotyledons</taxon>
        <taxon>Gunneridae</taxon>
        <taxon>Pentapetalae</taxon>
        <taxon>rosids</taxon>
        <taxon>fabids</taxon>
        <taxon>Fagales</taxon>
        <taxon>Fagaceae</taxon>
        <taxon>Quercus</taxon>
    </lineage>
</organism>
<dbReference type="KEGG" id="qlo:115958604"/>
<dbReference type="EnsemblPlants" id="QL08p053814:mrna">
    <property type="protein sequence ID" value="QL08p053814:mrna:CDS:1"/>
    <property type="gene ID" value="QL08p053814"/>
</dbReference>
<dbReference type="GO" id="GO:0043531">
    <property type="term" value="F:ADP binding"/>
    <property type="evidence" value="ECO:0007669"/>
    <property type="project" value="InterPro"/>
</dbReference>
<dbReference type="Proteomes" id="UP000594261">
    <property type="component" value="Chromosome 8"/>
</dbReference>
<keyword evidence="1" id="KW-0677">Repeat</keyword>
<keyword evidence="4" id="KW-0067">ATP-binding</keyword>
<feature type="domain" description="Disease resistance N-terminal" evidence="7">
    <location>
        <begin position="11"/>
        <end position="93"/>
    </location>
</feature>
<name>A0A7N2MDA4_QUELO</name>
<sequence length="350" mass="40322">MDWADWVQQVSEIKTQLFSMITSEFKLIANVKEEVPKLESKFRTNQAVLNDAERRRVKEEAVKLWLDKLKEVSNQMKNVLDEWNTATKIEEDNEKKDEEEEAAPGTAKRRKVWPLFNFDFSITSLLQHRDIAHKIKELNEKLDEINKEREMYGFELTRSIEEVERPKSTSFVDVSEIPGRGEVKDDLVSILLGRGSEEERNPHIISLVGPGGIGKTALAQVAYNDREVQAHFQIKIWVCVSDPFDQCKLAKAILESIDRQTPNMTTLQGLLDGICDKIKGKKFFLVLDDVWTEDFTMWEPFRITLKYGVQGSRILITTRKVKVAEMMRSARRIDLGVLPDDQVEAPSHES</sequence>
<evidence type="ECO:0000256" key="5">
    <source>
        <dbReference type="SAM" id="Coils"/>
    </source>
</evidence>
<dbReference type="PRINTS" id="PR00364">
    <property type="entry name" value="DISEASERSIST"/>
</dbReference>
<reference evidence="8" key="2">
    <citation type="submission" date="2021-01" db="UniProtKB">
        <authorList>
            <consortium name="EnsemblPlants"/>
        </authorList>
    </citation>
    <scope>IDENTIFICATION</scope>
</reference>
<evidence type="ECO:0000256" key="1">
    <source>
        <dbReference type="ARBA" id="ARBA00022737"/>
    </source>
</evidence>
<feature type="domain" description="NB-ARC" evidence="6">
    <location>
        <begin position="198"/>
        <end position="335"/>
    </location>
</feature>
<dbReference type="Pfam" id="PF00931">
    <property type="entry name" value="NB-ARC"/>
    <property type="match status" value="1"/>
</dbReference>
<evidence type="ECO:0000313" key="8">
    <source>
        <dbReference type="EnsemblPlants" id="QL08p053814:mrna:CDS:1"/>
    </source>
</evidence>
<evidence type="ECO:0000256" key="4">
    <source>
        <dbReference type="ARBA" id="ARBA00022840"/>
    </source>
</evidence>
<proteinExistence type="predicted"/>
<evidence type="ECO:0000256" key="3">
    <source>
        <dbReference type="ARBA" id="ARBA00022821"/>
    </source>
</evidence>
<evidence type="ECO:0000259" key="7">
    <source>
        <dbReference type="Pfam" id="PF18052"/>
    </source>
</evidence>
<protein>
    <submittedName>
        <fullName evidence="8">Uncharacterized protein</fullName>
    </submittedName>
</protein>
<dbReference type="Pfam" id="PF18052">
    <property type="entry name" value="Rx_N"/>
    <property type="match status" value="1"/>
</dbReference>
<dbReference type="OMA" id="WIAISRN"/>
<dbReference type="EMBL" id="LRBV02000008">
    <property type="status" value="NOT_ANNOTATED_CDS"/>
    <property type="molecule type" value="Genomic_DNA"/>
</dbReference>
<dbReference type="InParanoid" id="A0A7N2MDA4"/>
<dbReference type="InterPro" id="IPR002182">
    <property type="entry name" value="NB-ARC"/>
</dbReference>
<dbReference type="AlphaFoldDB" id="A0A7N2MDA4"/>
<evidence type="ECO:0000259" key="6">
    <source>
        <dbReference type="Pfam" id="PF00931"/>
    </source>
</evidence>
<dbReference type="Gramene" id="QL08p053814:mrna">
    <property type="protein sequence ID" value="QL08p053814:mrna:CDS:1"/>
    <property type="gene ID" value="QL08p053814"/>
</dbReference>
<dbReference type="GO" id="GO:0006952">
    <property type="term" value="P:defense response"/>
    <property type="evidence" value="ECO:0007669"/>
    <property type="project" value="UniProtKB-KW"/>
</dbReference>
<dbReference type="RefSeq" id="XP_030932891.1">
    <property type="nucleotide sequence ID" value="XM_031077031.1"/>
</dbReference>
<dbReference type="Gene3D" id="1.20.5.4130">
    <property type="match status" value="1"/>
</dbReference>
<dbReference type="PANTHER" id="PTHR36766:SF45">
    <property type="entry name" value="NB-ARC DOMAIN-CONTAINING PROTEIN"/>
    <property type="match status" value="1"/>
</dbReference>
<evidence type="ECO:0000256" key="2">
    <source>
        <dbReference type="ARBA" id="ARBA00022741"/>
    </source>
</evidence>
<dbReference type="SUPFAM" id="SSF52540">
    <property type="entry name" value="P-loop containing nucleoside triphosphate hydrolases"/>
    <property type="match status" value="1"/>
</dbReference>
<reference evidence="8 9" key="1">
    <citation type="journal article" date="2016" name="G3 (Bethesda)">
        <title>First Draft Assembly and Annotation of the Genome of a California Endemic Oak Quercus lobata Nee (Fagaceae).</title>
        <authorList>
            <person name="Sork V.L."/>
            <person name="Fitz-Gibbon S.T."/>
            <person name="Puiu D."/>
            <person name="Crepeau M."/>
            <person name="Gugger P.F."/>
            <person name="Sherman R."/>
            <person name="Stevens K."/>
            <person name="Langley C.H."/>
            <person name="Pellegrini M."/>
            <person name="Salzberg S.L."/>
        </authorList>
    </citation>
    <scope>NUCLEOTIDE SEQUENCE [LARGE SCALE GENOMIC DNA]</scope>
    <source>
        <strain evidence="8 9">cv. SW786</strain>
    </source>
</reference>
<keyword evidence="2" id="KW-0547">Nucleotide-binding</keyword>
<accession>A0A7N2MDA4</accession>
<dbReference type="InterPro" id="IPR027417">
    <property type="entry name" value="P-loop_NTPase"/>
</dbReference>
<gene>
    <name evidence="8" type="primary">LOC115958604</name>
</gene>
<evidence type="ECO:0000313" key="9">
    <source>
        <dbReference type="Proteomes" id="UP000594261"/>
    </source>
</evidence>